<dbReference type="AlphaFoldDB" id="A0A4Y9Y564"/>
<evidence type="ECO:0000256" key="1">
    <source>
        <dbReference type="SAM" id="MobiDB-lite"/>
    </source>
</evidence>
<evidence type="ECO:0000313" key="4">
    <source>
        <dbReference type="Proteomes" id="UP000298390"/>
    </source>
</evidence>
<feature type="region of interest" description="Disordered" evidence="1">
    <location>
        <begin position="318"/>
        <end position="349"/>
    </location>
</feature>
<feature type="chain" id="PRO_5021404834" evidence="2">
    <location>
        <begin position="21"/>
        <end position="389"/>
    </location>
</feature>
<feature type="region of interest" description="Disordered" evidence="1">
    <location>
        <begin position="157"/>
        <end position="195"/>
    </location>
</feature>
<reference evidence="3 4" key="1">
    <citation type="submission" date="2019-01" db="EMBL/GenBank/DDBJ databases">
        <title>Genome sequencing of the rare red list fungi Fomitopsis rosea.</title>
        <authorList>
            <person name="Buettner E."/>
            <person name="Kellner H."/>
        </authorList>
    </citation>
    <scope>NUCLEOTIDE SEQUENCE [LARGE SCALE GENOMIC DNA]</scope>
    <source>
        <strain evidence="3 4">DSM 105464</strain>
    </source>
</reference>
<organism evidence="3 4">
    <name type="scientific">Rhodofomes roseus</name>
    <dbReference type="NCBI Taxonomy" id="34475"/>
    <lineage>
        <taxon>Eukaryota</taxon>
        <taxon>Fungi</taxon>
        <taxon>Dikarya</taxon>
        <taxon>Basidiomycota</taxon>
        <taxon>Agaricomycotina</taxon>
        <taxon>Agaricomycetes</taxon>
        <taxon>Polyporales</taxon>
        <taxon>Rhodofomes</taxon>
    </lineage>
</organism>
<evidence type="ECO:0000256" key="2">
    <source>
        <dbReference type="SAM" id="SignalP"/>
    </source>
</evidence>
<feature type="compositionally biased region" description="Basic and acidic residues" evidence="1">
    <location>
        <begin position="337"/>
        <end position="349"/>
    </location>
</feature>
<accession>A0A4Y9Y564</accession>
<evidence type="ECO:0000313" key="3">
    <source>
        <dbReference type="EMBL" id="TFY57068.1"/>
    </source>
</evidence>
<sequence length="389" mass="41340">MPILTLLFSALILLAATFNGKDTLLHGFGKVQNAMDVAFQSFYLPVGSLRDWNYPRTPPGRSLDVFAIFGEGEYTAIEYLDWYLANGTSTVWSGDALHNVSTLEWFVEDDYKTSGPTGSALGLSLDSADGLDDASYLNLTDSRLRCYIDVENRPLPASPSSSTVGVASSTSSSKESSTSAPEPLTTQSASAGSETNKTARCFHGEDYVASATGTFALPTSVVDSSAALTGIVFGPSPVPTPAGPSPVLHSTVPSPTGPVASDNAEDSKHDDSGFVSFIFACLEAVRELLGLPQHKFYPVIVLPIPVLFGWWAEGRFEKDDGQNEEDDQDCEEAPEEQEQHERGPGEDKQLSFDAVLPSLAFDASFDLEAGGSLAAAAWAGADISPSPTF</sequence>
<dbReference type="Proteomes" id="UP000298390">
    <property type="component" value="Unassembled WGS sequence"/>
</dbReference>
<keyword evidence="2" id="KW-0732">Signal</keyword>
<dbReference type="EMBL" id="SEKV01000455">
    <property type="protein sequence ID" value="TFY57068.1"/>
    <property type="molecule type" value="Genomic_DNA"/>
</dbReference>
<feature type="signal peptide" evidence="2">
    <location>
        <begin position="1"/>
        <end position="20"/>
    </location>
</feature>
<protein>
    <submittedName>
        <fullName evidence="3">Uncharacterized protein</fullName>
    </submittedName>
</protein>
<feature type="compositionally biased region" description="Acidic residues" evidence="1">
    <location>
        <begin position="322"/>
        <end position="336"/>
    </location>
</feature>
<feature type="compositionally biased region" description="Low complexity" evidence="1">
    <location>
        <begin position="158"/>
        <end position="181"/>
    </location>
</feature>
<name>A0A4Y9Y564_9APHY</name>
<gene>
    <name evidence="3" type="ORF">EVJ58_g7249</name>
</gene>
<feature type="compositionally biased region" description="Polar residues" evidence="1">
    <location>
        <begin position="184"/>
        <end position="195"/>
    </location>
</feature>
<proteinExistence type="predicted"/>
<comment type="caution">
    <text evidence="3">The sequence shown here is derived from an EMBL/GenBank/DDBJ whole genome shotgun (WGS) entry which is preliminary data.</text>
</comment>
<feature type="region of interest" description="Disordered" evidence="1">
    <location>
        <begin position="242"/>
        <end position="267"/>
    </location>
</feature>